<feature type="compositionally biased region" description="Polar residues" evidence="1">
    <location>
        <begin position="80"/>
        <end position="90"/>
    </location>
</feature>
<feature type="compositionally biased region" description="Acidic residues" evidence="1">
    <location>
        <begin position="28"/>
        <end position="39"/>
    </location>
</feature>
<evidence type="ECO:0000313" key="3">
    <source>
        <dbReference type="Proteomes" id="UP000297245"/>
    </source>
</evidence>
<proteinExistence type="predicted"/>
<feature type="compositionally biased region" description="Pro residues" evidence="1">
    <location>
        <begin position="46"/>
        <end position="57"/>
    </location>
</feature>
<gene>
    <name evidence="2" type="ORF">K435DRAFT_865543</name>
</gene>
<accession>A0A4S8LJE0</accession>
<dbReference type="Proteomes" id="UP000297245">
    <property type="component" value="Unassembled WGS sequence"/>
</dbReference>
<name>A0A4S8LJE0_DENBC</name>
<feature type="region of interest" description="Disordered" evidence="1">
    <location>
        <begin position="1"/>
        <end position="275"/>
    </location>
</feature>
<organism evidence="2 3">
    <name type="scientific">Dendrothele bispora (strain CBS 962.96)</name>
    <dbReference type="NCBI Taxonomy" id="1314807"/>
    <lineage>
        <taxon>Eukaryota</taxon>
        <taxon>Fungi</taxon>
        <taxon>Dikarya</taxon>
        <taxon>Basidiomycota</taxon>
        <taxon>Agaricomycotina</taxon>
        <taxon>Agaricomycetes</taxon>
        <taxon>Agaricomycetidae</taxon>
        <taxon>Agaricales</taxon>
        <taxon>Agaricales incertae sedis</taxon>
        <taxon>Dendrothele</taxon>
    </lineage>
</organism>
<dbReference type="AlphaFoldDB" id="A0A4S8LJE0"/>
<keyword evidence="3" id="KW-1185">Reference proteome</keyword>
<feature type="compositionally biased region" description="Low complexity" evidence="1">
    <location>
        <begin position="94"/>
        <end position="113"/>
    </location>
</feature>
<evidence type="ECO:0000256" key="1">
    <source>
        <dbReference type="SAM" id="MobiDB-lite"/>
    </source>
</evidence>
<reference evidence="2 3" key="1">
    <citation type="journal article" date="2019" name="Nat. Ecol. Evol.">
        <title>Megaphylogeny resolves global patterns of mushroom evolution.</title>
        <authorList>
            <person name="Varga T."/>
            <person name="Krizsan K."/>
            <person name="Foldi C."/>
            <person name="Dima B."/>
            <person name="Sanchez-Garcia M."/>
            <person name="Sanchez-Ramirez S."/>
            <person name="Szollosi G.J."/>
            <person name="Szarkandi J.G."/>
            <person name="Papp V."/>
            <person name="Albert L."/>
            <person name="Andreopoulos W."/>
            <person name="Angelini C."/>
            <person name="Antonin V."/>
            <person name="Barry K.W."/>
            <person name="Bougher N.L."/>
            <person name="Buchanan P."/>
            <person name="Buyck B."/>
            <person name="Bense V."/>
            <person name="Catcheside P."/>
            <person name="Chovatia M."/>
            <person name="Cooper J."/>
            <person name="Damon W."/>
            <person name="Desjardin D."/>
            <person name="Finy P."/>
            <person name="Geml J."/>
            <person name="Haridas S."/>
            <person name="Hughes K."/>
            <person name="Justo A."/>
            <person name="Karasinski D."/>
            <person name="Kautmanova I."/>
            <person name="Kiss B."/>
            <person name="Kocsube S."/>
            <person name="Kotiranta H."/>
            <person name="LaButti K.M."/>
            <person name="Lechner B.E."/>
            <person name="Liimatainen K."/>
            <person name="Lipzen A."/>
            <person name="Lukacs Z."/>
            <person name="Mihaltcheva S."/>
            <person name="Morgado L.N."/>
            <person name="Niskanen T."/>
            <person name="Noordeloos M.E."/>
            <person name="Ohm R.A."/>
            <person name="Ortiz-Santana B."/>
            <person name="Ovrebo C."/>
            <person name="Racz N."/>
            <person name="Riley R."/>
            <person name="Savchenko A."/>
            <person name="Shiryaev A."/>
            <person name="Soop K."/>
            <person name="Spirin V."/>
            <person name="Szebenyi C."/>
            <person name="Tomsovsky M."/>
            <person name="Tulloss R.E."/>
            <person name="Uehling J."/>
            <person name="Grigoriev I.V."/>
            <person name="Vagvolgyi C."/>
            <person name="Papp T."/>
            <person name="Martin F.M."/>
            <person name="Miettinen O."/>
            <person name="Hibbett D.S."/>
            <person name="Nagy L.G."/>
        </authorList>
    </citation>
    <scope>NUCLEOTIDE SEQUENCE [LARGE SCALE GENOMIC DNA]</scope>
    <source>
        <strain evidence="2 3">CBS 962.96</strain>
    </source>
</reference>
<protein>
    <submittedName>
        <fullName evidence="2">Uncharacterized protein</fullName>
    </submittedName>
</protein>
<sequence length="427" mass="46404">MSSLQPPIQLAVPLRRSARVNQVPASSEGDDAPGSDDDAVLVSQPGAPPPAYSPPASPTASCSRPDPPGASHRPLGRPVSPTTASNSTLSDPPATAKSTARSSSSSHSSARRTQVSQPASTRGRPPSRPVSSVSGPQRGASLPPRGPSPEYRNATPGPCPRSPSLDSPRIPWVNKGKGPDLRRSQISSPGSDASPRTFRPPKRTRRDKFYMEPVLRSPPSPEPLPESLPEPTLSHEQTPRDLTEKHHKRTRGRHYSSSSASTTPRRRARSRSVDSDVGRVLRTLVDSSYSVPPPVAANLAKYWKASMPITLFSSRLMRDFTPVLLPGQNVITAPPIISLMEGDLIDMARNYQRTISSYWKYEKGSLPGSSTALRVSRMFHSLFLSVAQLDDLYDNFPTAVYYLQQTVRMWEADPDPASLDIGPFDRT</sequence>
<feature type="compositionally biased region" description="Basic residues" evidence="1">
    <location>
        <begin position="245"/>
        <end position="254"/>
    </location>
</feature>
<feature type="compositionally biased region" description="Low complexity" evidence="1">
    <location>
        <begin position="129"/>
        <end position="138"/>
    </location>
</feature>
<dbReference type="EMBL" id="ML179378">
    <property type="protein sequence ID" value="THU89194.1"/>
    <property type="molecule type" value="Genomic_DNA"/>
</dbReference>
<evidence type="ECO:0000313" key="2">
    <source>
        <dbReference type="EMBL" id="THU89194.1"/>
    </source>
</evidence>
<feature type="compositionally biased region" description="Pro residues" evidence="1">
    <location>
        <begin position="216"/>
        <end position="228"/>
    </location>
</feature>